<evidence type="ECO:0000256" key="7">
    <source>
        <dbReference type="ARBA" id="ARBA00026004"/>
    </source>
</evidence>
<sequence>MSELGEYTQEQLSQLVEFLLFEQQKRKETRTEISGELSDLLQEQIESETLYSGKDCLELLEKLPSSLKKTVSTELERNRDLSVVLFERIFQQAQDAHIVMELNVPELDMETATDEANLLCGQILLNKDKISKGENLNSPPKKEEPEEDVEAIQKEIEQLQLENEKLKEQLKKPKREWKEFKETNDLLKARNAEYHDLQKQLNVNE</sequence>
<keyword evidence="4" id="KW-0963">Cytoplasm</keyword>
<comment type="subunit">
    <text evidence="7">Self-associates. Interacts with BBS9; the interaction mediates the association of LZTL1 with the BBsome complex and regulates BBSome ciliary trafficking.</text>
</comment>
<proteinExistence type="inferred from homology"/>
<keyword evidence="10" id="KW-1185">Reference proteome</keyword>
<comment type="subcellular location">
    <subcellularLocation>
        <location evidence="1">Cytoplasm</location>
    </subcellularLocation>
</comment>
<evidence type="ECO:0000256" key="1">
    <source>
        <dbReference type="ARBA" id="ARBA00004496"/>
    </source>
</evidence>
<keyword evidence="5" id="KW-0175">Coiled coil</keyword>
<evidence type="ECO:0000313" key="9">
    <source>
        <dbReference type="EMBL" id="KAK8847819.1"/>
    </source>
</evidence>
<dbReference type="Proteomes" id="UP001470230">
    <property type="component" value="Unassembled WGS sequence"/>
</dbReference>
<evidence type="ECO:0000313" key="10">
    <source>
        <dbReference type="Proteomes" id="UP001470230"/>
    </source>
</evidence>
<evidence type="ECO:0000256" key="2">
    <source>
        <dbReference type="ARBA" id="ARBA00008868"/>
    </source>
</evidence>
<evidence type="ECO:0000256" key="8">
    <source>
        <dbReference type="SAM" id="MobiDB-lite"/>
    </source>
</evidence>
<gene>
    <name evidence="9" type="ORF">M9Y10_018851</name>
</gene>
<comment type="caution">
    <text evidence="9">The sequence shown here is derived from an EMBL/GenBank/DDBJ whole genome shotgun (WGS) entry which is preliminary data.</text>
</comment>
<dbReference type="PANTHER" id="PTHR21635:SF0">
    <property type="entry name" value="LEUCINE ZIPPER TRANSCRIPTION FACTOR-LIKE PROTEIN 1"/>
    <property type="match status" value="1"/>
</dbReference>
<feature type="region of interest" description="Disordered" evidence="8">
    <location>
        <begin position="131"/>
        <end position="150"/>
    </location>
</feature>
<dbReference type="EMBL" id="JAPFFF010000027">
    <property type="protein sequence ID" value="KAK8847819.1"/>
    <property type="molecule type" value="Genomic_DNA"/>
</dbReference>
<comment type="similarity">
    <text evidence="2">Belongs to the LZTFL1 family.</text>
</comment>
<dbReference type="PANTHER" id="PTHR21635">
    <property type="entry name" value="LEUCINE ZIPPER TRANSCRIPTION FACTOR LIKE"/>
    <property type="match status" value="1"/>
</dbReference>
<reference evidence="9 10" key="1">
    <citation type="submission" date="2024-04" db="EMBL/GenBank/DDBJ databases">
        <title>Tritrichomonas musculus Genome.</title>
        <authorList>
            <person name="Alves-Ferreira E."/>
            <person name="Grigg M."/>
            <person name="Lorenzi H."/>
            <person name="Galac M."/>
        </authorList>
    </citation>
    <scope>NUCLEOTIDE SEQUENCE [LARGE SCALE GENOMIC DNA]</scope>
    <source>
        <strain evidence="9 10">EAF2021</strain>
    </source>
</reference>
<organism evidence="9 10">
    <name type="scientific">Tritrichomonas musculus</name>
    <dbReference type="NCBI Taxonomy" id="1915356"/>
    <lineage>
        <taxon>Eukaryota</taxon>
        <taxon>Metamonada</taxon>
        <taxon>Parabasalia</taxon>
        <taxon>Tritrichomonadida</taxon>
        <taxon>Tritrichomonadidae</taxon>
        <taxon>Tritrichomonas</taxon>
    </lineage>
</organism>
<protein>
    <recommendedName>
        <fullName evidence="3">Leucine zipper transcription factor-like protein 1</fullName>
    </recommendedName>
</protein>
<name>A0ABR2HHW9_9EUKA</name>
<evidence type="ECO:0000256" key="4">
    <source>
        <dbReference type="ARBA" id="ARBA00022490"/>
    </source>
</evidence>
<evidence type="ECO:0000256" key="6">
    <source>
        <dbReference type="ARBA" id="ARBA00024898"/>
    </source>
</evidence>
<evidence type="ECO:0000256" key="5">
    <source>
        <dbReference type="ARBA" id="ARBA00023054"/>
    </source>
</evidence>
<dbReference type="InterPro" id="IPR026157">
    <property type="entry name" value="LZTFL1"/>
</dbReference>
<comment type="function">
    <text evidence="6">Regulates ciliary localization of the BBSome complex. Together with the BBSome complex, controls SMO ciliary trafficking and contributes to the sonic hedgehog (SHH) pathway regulation. May play a role in neurite outgrowth. May have tumor suppressor function.</text>
</comment>
<accession>A0ABR2HHW9</accession>
<evidence type="ECO:0000256" key="3">
    <source>
        <dbReference type="ARBA" id="ARBA00018920"/>
    </source>
</evidence>